<dbReference type="Proteomes" id="UP000298324">
    <property type="component" value="Unassembled WGS sequence"/>
</dbReference>
<dbReference type="InterPro" id="IPR023286">
    <property type="entry name" value="ABATE_dom_sf"/>
</dbReference>
<name>A0A4Y7RJY0_9FIRM</name>
<proteinExistence type="predicted"/>
<keyword evidence="3" id="KW-1185">Reference proteome</keyword>
<sequence>MRPDSPKEEEFLPLQTTSWYHSKYTLKENNGIVYLVAEGGTKPEPYQPLEAQPPKKNNRNSQPYYPEEWNCLPHINLARLDLNNQNDILDFVNRWGLLGLWEVKDYRYWSFWPYERFIMIHKDNPVVKTFSYHYINPDFMDGRSRSHHQRYREPLDAFIKAAQEYQNCITLLEGDADDKSDAQDLLNKYISDCHPTAWYITEPKEQWTSHWQSPSLLHTCYLIRWMDLISLRDYKRCKHKTCRKIFIAERPNERYCSFRCKENSKRLRNYHK</sequence>
<dbReference type="EMBL" id="QFGA01000001">
    <property type="protein sequence ID" value="TEB08627.1"/>
    <property type="molecule type" value="Genomic_DNA"/>
</dbReference>
<evidence type="ECO:0000313" key="3">
    <source>
        <dbReference type="Proteomes" id="UP000298324"/>
    </source>
</evidence>
<feature type="region of interest" description="Disordered" evidence="1">
    <location>
        <begin position="44"/>
        <end position="63"/>
    </location>
</feature>
<reference evidence="2 3" key="1">
    <citation type="journal article" date="2018" name="Environ. Microbiol.">
        <title>Novel energy conservation strategies and behaviour of Pelotomaculum schinkii driving syntrophic propionate catabolism.</title>
        <authorList>
            <person name="Hidalgo-Ahumada C.A.P."/>
            <person name="Nobu M.K."/>
            <person name="Narihiro T."/>
            <person name="Tamaki H."/>
            <person name="Liu W.T."/>
            <person name="Kamagata Y."/>
            <person name="Stams A.J.M."/>
            <person name="Imachi H."/>
            <person name="Sousa D.Z."/>
        </authorList>
    </citation>
    <scope>NUCLEOTIDE SEQUENCE [LARGE SCALE GENOMIC DNA]</scope>
    <source>
        <strain evidence="2 3">HH</strain>
    </source>
</reference>
<dbReference type="RefSeq" id="WP_134217429.1">
    <property type="nucleotide sequence ID" value="NZ_QFGA01000001.1"/>
</dbReference>
<gene>
    <name evidence="2" type="ORF">Psch_02193</name>
</gene>
<evidence type="ECO:0000256" key="1">
    <source>
        <dbReference type="SAM" id="MobiDB-lite"/>
    </source>
</evidence>
<comment type="caution">
    <text evidence="2">The sequence shown here is derived from an EMBL/GenBank/DDBJ whole genome shotgun (WGS) entry which is preliminary data.</text>
</comment>
<protein>
    <submittedName>
        <fullName evidence="2">Uncharacterized protein</fullName>
    </submittedName>
</protein>
<dbReference type="AlphaFoldDB" id="A0A4Y7RJY0"/>
<organism evidence="2 3">
    <name type="scientific">Pelotomaculum schinkii</name>
    <dbReference type="NCBI Taxonomy" id="78350"/>
    <lineage>
        <taxon>Bacteria</taxon>
        <taxon>Bacillati</taxon>
        <taxon>Bacillota</taxon>
        <taxon>Clostridia</taxon>
        <taxon>Eubacteriales</taxon>
        <taxon>Desulfotomaculaceae</taxon>
        <taxon>Pelotomaculum</taxon>
    </lineage>
</organism>
<accession>A0A4Y7RJY0</accession>
<dbReference type="SUPFAM" id="SSF160904">
    <property type="entry name" value="Jann2411-like"/>
    <property type="match status" value="1"/>
</dbReference>
<dbReference type="Gene3D" id="1.10.3300.10">
    <property type="entry name" value="Jann2411-like domain"/>
    <property type="match status" value="1"/>
</dbReference>
<evidence type="ECO:0000313" key="2">
    <source>
        <dbReference type="EMBL" id="TEB08627.1"/>
    </source>
</evidence>